<gene>
    <name evidence="1" type="ORF">MENT_LOCUS15847</name>
</gene>
<evidence type="ECO:0000313" key="1">
    <source>
        <dbReference type="EMBL" id="CAD2163160.1"/>
    </source>
</evidence>
<accession>A0A6V7URD7</accession>
<evidence type="ECO:0000313" key="2">
    <source>
        <dbReference type="Proteomes" id="UP000580250"/>
    </source>
</evidence>
<sequence length="66" mass="8147">MKNKKERMIKKQFFTHHIIIFRQHLCTSTSHFKMIRNKIWCNKQNMFLSIFNYFFAFTRGSSCHTI</sequence>
<dbReference type="AlphaFoldDB" id="A0A6V7URD7"/>
<name>A0A6V7URD7_MELEN</name>
<organism evidence="1 2">
    <name type="scientific">Meloidogyne enterolobii</name>
    <name type="common">Root-knot nematode worm</name>
    <name type="synonym">Meloidogyne mayaguensis</name>
    <dbReference type="NCBI Taxonomy" id="390850"/>
    <lineage>
        <taxon>Eukaryota</taxon>
        <taxon>Metazoa</taxon>
        <taxon>Ecdysozoa</taxon>
        <taxon>Nematoda</taxon>
        <taxon>Chromadorea</taxon>
        <taxon>Rhabditida</taxon>
        <taxon>Tylenchina</taxon>
        <taxon>Tylenchomorpha</taxon>
        <taxon>Tylenchoidea</taxon>
        <taxon>Meloidogynidae</taxon>
        <taxon>Meloidogyninae</taxon>
        <taxon>Meloidogyne</taxon>
    </lineage>
</organism>
<reference evidence="1 2" key="1">
    <citation type="submission" date="2020-08" db="EMBL/GenBank/DDBJ databases">
        <authorList>
            <person name="Koutsovoulos G."/>
            <person name="Danchin GJ E."/>
        </authorList>
    </citation>
    <scope>NUCLEOTIDE SEQUENCE [LARGE SCALE GENOMIC DNA]</scope>
</reference>
<protein>
    <submittedName>
        <fullName evidence="1">Uncharacterized protein</fullName>
    </submittedName>
</protein>
<dbReference type="EMBL" id="CAJEWN010000096">
    <property type="protein sequence ID" value="CAD2163160.1"/>
    <property type="molecule type" value="Genomic_DNA"/>
</dbReference>
<proteinExistence type="predicted"/>
<dbReference type="Proteomes" id="UP000580250">
    <property type="component" value="Unassembled WGS sequence"/>
</dbReference>
<comment type="caution">
    <text evidence="1">The sequence shown here is derived from an EMBL/GenBank/DDBJ whole genome shotgun (WGS) entry which is preliminary data.</text>
</comment>